<dbReference type="Proteomes" id="UP001596091">
    <property type="component" value="Unassembled WGS sequence"/>
</dbReference>
<dbReference type="RefSeq" id="WP_263337528.1">
    <property type="nucleotide sequence ID" value="NZ_JAGSYH010000004.1"/>
</dbReference>
<comment type="caution">
    <text evidence="1">The sequence shown here is derived from an EMBL/GenBank/DDBJ whole genome shotgun (WGS) entry which is preliminary data.</text>
</comment>
<gene>
    <name evidence="1" type="ORF">ACFPT7_05995</name>
</gene>
<accession>A0ABW1EBY1</accession>
<sequence length="221" mass="24105">MRKTAFANMPLTCFSGWRIQVEELNPLYLHPQAPLSCSSIIKEISLMLRPLVNGLVAFLLCASASSLPTHAQAPKAEKDKAQDPSTYMHVNAPLAQSILIKVKSRHDDIVKLGLHAVPPGAADNVIIANITASKIGKKSSAKDLEKLAQNKPIAVRQEKDQTFDLLIPVTDSKGRDLDGGFVVMEVPYSKASNEEEALKIGVGIRDEVQRQIPSKSALYQQ</sequence>
<name>A0ABW1EBY1_9BACT</name>
<evidence type="ECO:0000313" key="1">
    <source>
        <dbReference type="EMBL" id="MFC5861836.1"/>
    </source>
</evidence>
<organism evidence="1 2">
    <name type="scientific">Acidicapsa dinghuensis</name>
    <dbReference type="NCBI Taxonomy" id="2218256"/>
    <lineage>
        <taxon>Bacteria</taxon>
        <taxon>Pseudomonadati</taxon>
        <taxon>Acidobacteriota</taxon>
        <taxon>Terriglobia</taxon>
        <taxon>Terriglobales</taxon>
        <taxon>Acidobacteriaceae</taxon>
        <taxon>Acidicapsa</taxon>
    </lineage>
</organism>
<proteinExistence type="predicted"/>
<dbReference type="EMBL" id="JBHSPH010000002">
    <property type="protein sequence ID" value="MFC5861836.1"/>
    <property type="molecule type" value="Genomic_DNA"/>
</dbReference>
<protein>
    <submittedName>
        <fullName evidence="1">Uncharacterized protein</fullName>
    </submittedName>
</protein>
<keyword evidence="2" id="KW-1185">Reference proteome</keyword>
<evidence type="ECO:0000313" key="2">
    <source>
        <dbReference type="Proteomes" id="UP001596091"/>
    </source>
</evidence>
<reference evidence="2" key="1">
    <citation type="journal article" date="2019" name="Int. J. Syst. Evol. Microbiol.">
        <title>The Global Catalogue of Microorganisms (GCM) 10K type strain sequencing project: providing services to taxonomists for standard genome sequencing and annotation.</title>
        <authorList>
            <consortium name="The Broad Institute Genomics Platform"/>
            <consortium name="The Broad Institute Genome Sequencing Center for Infectious Disease"/>
            <person name="Wu L."/>
            <person name="Ma J."/>
        </authorList>
    </citation>
    <scope>NUCLEOTIDE SEQUENCE [LARGE SCALE GENOMIC DNA]</scope>
    <source>
        <strain evidence="2">JCM 4087</strain>
    </source>
</reference>